<keyword evidence="2" id="KW-1185">Reference proteome</keyword>
<protein>
    <submittedName>
        <fullName evidence="1">Uncharacterized protein</fullName>
    </submittedName>
</protein>
<evidence type="ECO:0000313" key="1">
    <source>
        <dbReference type="EMBL" id="OJT03813.1"/>
    </source>
</evidence>
<dbReference type="EMBL" id="MNAD01001598">
    <property type="protein sequence ID" value="OJT03813.1"/>
    <property type="molecule type" value="Genomic_DNA"/>
</dbReference>
<reference evidence="1 2" key="1">
    <citation type="submission" date="2016-10" db="EMBL/GenBank/DDBJ databases">
        <title>Genome sequence of the basidiomycete white-rot fungus Trametes pubescens.</title>
        <authorList>
            <person name="Makela M.R."/>
            <person name="Granchi Z."/>
            <person name="Peng M."/>
            <person name="De Vries R.P."/>
            <person name="Grigoriev I."/>
            <person name="Riley R."/>
            <person name="Hilden K."/>
        </authorList>
    </citation>
    <scope>NUCLEOTIDE SEQUENCE [LARGE SCALE GENOMIC DNA]</scope>
    <source>
        <strain evidence="1 2">FBCC735</strain>
    </source>
</reference>
<dbReference type="AlphaFoldDB" id="A0A1M2V8D8"/>
<comment type="caution">
    <text evidence="1">The sequence shown here is derived from an EMBL/GenBank/DDBJ whole genome shotgun (WGS) entry which is preliminary data.</text>
</comment>
<accession>A0A1M2V8D8</accession>
<sequence>MDGTSTFFRLNIFYMFNRSLPEPCYTLTDRRVNRFCHAKCWLSGIYHPLYDVVRYCFHCERWFHTACMFEISKQNVVNMLRRDIKWIPTLDRDDIFWWDLVSAPIQRAPLSWLPGVAPFPSSFERYLWVAKYYHYRTGQPPLPNVSAWARRIEFPDLPPGMLREAGKSARYICPDCSRCI</sequence>
<proteinExistence type="predicted"/>
<evidence type="ECO:0000313" key="2">
    <source>
        <dbReference type="Proteomes" id="UP000184267"/>
    </source>
</evidence>
<name>A0A1M2V8D8_TRAPU</name>
<gene>
    <name evidence="1" type="ORF">TRAPUB_5543</name>
</gene>
<organism evidence="1 2">
    <name type="scientific">Trametes pubescens</name>
    <name type="common">White-rot fungus</name>
    <dbReference type="NCBI Taxonomy" id="154538"/>
    <lineage>
        <taxon>Eukaryota</taxon>
        <taxon>Fungi</taxon>
        <taxon>Dikarya</taxon>
        <taxon>Basidiomycota</taxon>
        <taxon>Agaricomycotina</taxon>
        <taxon>Agaricomycetes</taxon>
        <taxon>Polyporales</taxon>
        <taxon>Polyporaceae</taxon>
        <taxon>Trametes</taxon>
    </lineage>
</organism>
<dbReference type="Proteomes" id="UP000184267">
    <property type="component" value="Unassembled WGS sequence"/>
</dbReference>